<dbReference type="CDD" id="cd00200">
    <property type="entry name" value="WD40"/>
    <property type="match status" value="1"/>
</dbReference>
<dbReference type="PROSITE" id="PS50082">
    <property type="entry name" value="WD_REPEATS_2"/>
    <property type="match status" value="3"/>
</dbReference>
<evidence type="ECO:0000313" key="8">
    <source>
        <dbReference type="EMBL" id="CAE0431223.1"/>
    </source>
</evidence>
<feature type="repeat" description="WD" evidence="7">
    <location>
        <begin position="286"/>
        <end position="321"/>
    </location>
</feature>
<dbReference type="GO" id="GO:0000387">
    <property type="term" value="P:spliceosomal snRNP assembly"/>
    <property type="evidence" value="ECO:0007669"/>
    <property type="project" value="TreeGrafter"/>
</dbReference>
<dbReference type="AlphaFoldDB" id="A0A7S3LHF8"/>
<reference evidence="8" key="1">
    <citation type="submission" date="2021-01" db="EMBL/GenBank/DDBJ databases">
        <authorList>
            <person name="Corre E."/>
            <person name="Pelletier E."/>
            <person name="Niang G."/>
            <person name="Scheremetjew M."/>
            <person name="Finn R."/>
            <person name="Kale V."/>
            <person name="Holt S."/>
            <person name="Cochrane G."/>
            <person name="Meng A."/>
            <person name="Brown T."/>
            <person name="Cohen L."/>
        </authorList>
    </citation>
    <scope>NUCLEOTIDE SEQUENCE</scope>
    <source>
        <strain evidence="8">GSBS06</strain>
    </source>
</reference>
<keyword evidence="3" id="KW-0677">Repeat</keyword>
<dbReference type="InterPro" id="IPR020472">
    <property type="entry name" value="WD40_PAC1"/>
</dbReference>
<evidence type="ECO:0000256" key="5">
    <source>
        <dbReference type="ARBA" id="ARBA00038394"/>
    </source>
</evidence>
<proteinExistence type="inferred from homology"/>
<dbReference type="InterPro" id="IPR001680">
    <property type="entry name" value="WD40_rpt"/>
</dbReference>
<dbReference type="PRINTS" id="PR00320">
    <property type="entry name" value="GPROTEINBRPT"/>
</dbReference>
<keyword evidence="4" id="KW-0508">mRNA splicing</keyword>
<dbReference type="Gene3D" id="2.130.10.10">
    <property type="entry name" value="YVTN repeat-like/Quinoprotein amine dehydrogenase"/>
    <property type="match status" value="1"/>
</dbReference>
<evidence type="ECO:0000256" key="7">
    <source>
        <dbReference type="PROSITE-ProRule" id="PRU00221"/>
    </source>
</evidence>
<protein>
    <recommendedName>
        <fullName evidence="6">Serine-threonine kinase receptor-associated protein</fullName>
    </recommendedName>
</protein>
<feature type="repeat" description="WD" evidence="7">
    <location>
        <begin position="117"/>
        <end position="150"/>
    </location>
</feature>
<dbReference type="GO" id="GO:0003723">
    <property type="term" value="F:RNA binding"/>
    <property type="evidence" value="ECO:0007669"/>
    <property type="project" value="TreeGrafter"/>
</dbReference>
<accession>A0A7S3LHF8</accession>
<name>A0A7S3LHF8_9STRA</name>
<dbReference type="PROSITE" id="PS50294">
    <property type="entry name" value="WD_REPEATS_REGION"/>
    <property type="match status" value="3"/>
</dbReference>
<dbReference type="PANTHER" id="PTHR19877">
    <property type="entry name" value="EUKARYOTIC TRANSLATION INITIATION FACTOR 3 SUBUNIT I"/>
    <property type="match status" value="1"/>
</dbReference>
<dbReference type="SUPFAM" id="SSF50978">
    <property type="entry name" value="WD40 repeat-like"/>
    <property type="match status" value="1"/>
</dbReference>
<dbReference type="Pfam" id="PF00400">
    <property type="entry name" value="WD40"/>
    <property type="match status" value="3"/>
</dbReference>
<gene>
    <name evidence="8" type="ORF">ASTO00021_LOCUS1562</name>
</gene>
<keyword evidence="1 7" id="KW-0853">WD repeat</keyword>
<dbReference type="SMART" id="SM00320">
    <property type="entry name" value="WD40"/>
    <property type="match status" value="7"/>
</dbReference>
<evidence type="ECO:0000256" key="6">
    <source>
        <dbReference type="ARBA" id="ARBA00040390"/>
    </source>
</evidence>
<evidence type="ECO:0000256" key="2">
    <source>
        <dbReference type="ARBA" id="ARBA00022664"/>
    </source>
</evidence>
<dbReference type="PANTHER" id="PTHR19877:SF13">
    <property type="entry name" value="SERINE-THREONINE KINASE RECEPTOR-ASSOCIATED PROTEIN"/>
    <property type="match status" value="1"/>
</dbReference>
<dbReference type="EMBL" id="HBIN01002383">
    <property type="protein sequence ID" value="CAE0431223.1"/>
    <property type="molecule type" value="Transcribed_RNA"/>
</dbReference>
<organism evidence="8">
    <name type="scientific">Aplanochytrium stocchinoi</name>
    <dbReference type="NCBI Taxonomy" id="215587"/>
    <lineage>
        <taxon>Eukaryota</taxon>
        <taxon>Sar</taxon>
        <taxon>Stramenopiles</taxon>
        <taxon>Bigyra</taxon>
        <taxon>Labyrinthulomycetes</taxon>
        <taxon>Thraustochytrida</taxon>
        <taxon>Thraustochytriidae</taxon>
        <taxon>Aplanochytrium</taxon>
    </lineage>
</organism>
<keyword evidence="2" id="KW-0507">mRNA processing</keyword>
<dbReference type="InterPro" id="IPR036322">
    <property type="entry name" value="WD40_repeat_dom_sf"/>
</dbReference>
<feature type="repeat" description="WD" evidence="7">
    <location>
        <begin position="76"/>
        <end position="117"/>
    </location>
</feature>
<dbReference type="InterPro" id="IPR015943">
    <property type="entry name" value="WD40/YVTN_repeat-like_dom_sf"/>
</dbReference>
<evidence type="ECO:0000256" key="1">
    <source>
        <dbReference type="ARBA" id="ARBA00022574"/>
    </source>
</evidence>
<sequence length="321" mass="35622">MSNNTNTETSENETGMEKKVETYEVTFPVVCPGHSRPVVDVRYSPVTEDGTFLISACHDKLPMVRWADNGDWIGTLEGHKGAVWSACLNHDATRAATGSADFSAKLWNSISGKEIHTFDHKHIVKSVEFSKDGTQLLTGGLDKTLRIFDLGNPDQTPISLDAKDKIRRSSWLNSENQIVICACEDGFIRKWDIRSQEIISELKAFEKSGVKDLEISAHFQKLICCGGNVVKIYNSDTFELCNEIEVKNDIEAASLHPSGKRFIAGGADLWVHEYDLVDNGNEIACHKGHHGPIFCMRYDPEGKTYASGSEDGTIRLWSATP</sequence>
<dbReference type="GO" id="GO:0032797">
    <property type="term" value="C:SMN complex"/>
    <property type="evidence" value="ECO:0007669"/>
    <property type="project" value="TreeGrafter"/>
</dbReference>
<evidence type="ECO:0000256" key="3">
    <source>
        <dbReference type="ARBA" id="ARBA00022737"/>
    </source>
</evidence>
<evidence type="ECO:0000256" key="4">
    <source>
        <dbReference type="ARBA" id="ARBA00023187"/>
    </source>
</evidence>
<comment type="similarity">
    <text evidence="5">Belongs to the WD repeat STRAP family.</text>
</comment>